<proteinExistence type="predicted"/>
<protein>
    <submittedName>
        <fullName evidence="2">Fimbriae protein</fullName>
    </submittedName>
</protein>
<feature type="transmembrane region" description="Helical" evidence="1">
    <location>
        <begin position="20"/>
        <end position="41"/>
    </location>
</feature>
<keyword evidence="1" id="KW-0812">Transmembrane</keyword>
<organism evidence="2 3">
    <name type="scientific">Methylocaldum marinum</name>
    <dbReference type="NCBI Taxonomy" id="1432792"/>
    <lineage>
        <taxon>Bacteria</taxon>
        <taxon>Pseudomonadati</taxon>
        <taxon>Pseudomonadota</taxon>
        <taxon>Gammaproteobacteria</taxon>
        <taxon>Methylococcales</taxon>
        <taxon>Methylococcaceae</taxon>
        <taxon>Methylocaldum</taxon>
    </lineage>
</organism>
<dbReference type="OrthoDB" id="6174171at2"/>
<sequence>MQKIKLFFSKWSRDEEGASALEYALMAGLIAVAIVTTVQGLGGNIDSVFQKISTILQGVTPGGSGGNS</sequence>
<gene>
    <name evidence="2" type="ORF">sS8_0551</name>
</gene>
<name>A0A250KLU3_9GAMM</name>
<keyword evidence="3" id="KW-1185">Reference proteome</keyword>
<accession>A0A250KLU3</accession>
<dbReference type="Proteomes" id="UP000266313">
    <property type="component" value="Chromosome"/>
</dbReference>
<evidence type="ECO:0000256" key="1">
    <source>
        <dbReference type="SAM" id="Phobius"/>
    </source>
</evidence>
<dbReference type="KEGG" id="mmai:sS8_0551"/>
<dbReference type="Pfam" id="PF04964">
    <property type="entry name" value="Flp_Fap"/>
    <property type="match status" value="1"/>
</dbReference>
<evidence type="ECO:0000313" key="2">
    <source>
        <dbReference type="EMBL" id="BBA32516.1"/>
    </source>
</evidence>
<dbReference type="AlphaFoldDB" id="A0A250KLU3"/>
<reference evidence="2 3" key="1">
    <citation type="submission" date="2016-12" db="EMBL/GenBank/DDBJ databases">
        <title>Genome sequencing of Methylocaldum marinum.</title>
        <authorList>
            <person name="Takeuchi M."/>
            <person name="Kamagata Y."/>
            <person name="Hiraoka S."/>
            <person name="Oshima K."/>
            <person name="Hattori M."/>
            <person name="Iwasaki W."/>
        </authorList>
    </citation>
    <scope>NUCLEOTIDE SEQUENCE [LARGE SCALE GENOMIC DNA]</scope>
    <source>
        <strain evidence="2 3">S8</strain>
    </source>
</reference>
<keyword evidence="1" id="KW-0472">Membrane</keyword>
<dbReference type="InterPro" id="IPR007047">
    <property type="entry name" value="Flp_Fap"/>
</dbReference>
<keyword evidence="1" id="KW-1133">Transmembrane helix</keyword>
<evidence type="ECO:0000313" key="3">
    <source>
        <dbReference type="Proteomes" id="UP000266313"/>
    </source>
</evidence>
<dbReference type="RefSeq" id="WP_119632582.1">
    <property type="nucleotide sequence ID" value="NZ_AP017928.1"/>
</dbReference>
<dbReference type="EMBL" id="AP017928">
    <property type="protein sequence ID" value="BBA32516.1"/>
    <property type="molecule type" value="Genomic_DNA"/>
</dbReference>